<protein>
    <recommendedName>
        <fullName evidence="3">Sulfotransferase domain-containing protein</fullName>
    </recommendedName>
</protein>
<dbReference type="Pfam" id="PF00685">
    <property type="entry name" value="Sulfotransfer_1"/>
    <property type="match status" value="1"/>
</dbReference>
<dbReference type="eggNOG" id="KOG1584">
    <property type="taxonomic scope" value="Eukaryota"/>
</dbReference>
<organism evidence="4">
    <name type="scientific">Amphimedon queenslandica</name>
    <name type="common">Sponge</name>
    <dbReference type="NCBI Taxonomy" id="400682"/>
    <lineage>
        <taxon>Eukaryota</taxon>
        <taxon>Metazoa</taxon>
        <taxon>Porifera</taxon>
        <taxon>Demospongiae</taxon>
        <taxon>Heteroscleromorpha</taxon>
        <taxon>Haplosclerida</taxon>
        <taxon>Niphatidae</taxon>
        <taxon>Amphimedon</taxon>
    </lineage>
</organism>
<dbReference type="PANTHER" id="PTHR11783">
    <property type="entry name" value="SULFOTRANSFERASE SULT"/>
    <property type="match status" value="1"/>
</dbReference>
<dbReference type="OrthoDB" id="205623at2759"/>
<sequence length="315" mass="36364">MFPVGRLQSLFFLMSTPNSDVLLDGDHFVNGILFPDPVLREEEYKKVLDFPLQSDDTFVTSYPKSGTIWTVSQVKLIKEKVQELSGSISGATVPLSKMHLADSACWPEEDGKELGMPGFWLLYGFCGSHMPYHMVPGGEPHKSPAKYIYVMRNPKDVSISFHHYFYVVIKRKNEIKFDDYFEMFVNGNPLYGSWFDHVLQWWEHRDASNILIVRFEEMKKDLHKSIRTISQFMGHNLDESTINAIAEECTFDRMKANPLLNLDTSRFGKKYNKDYTYMRKGVVGDWKNHLSPEQTAKFDAVYHKKIDGSGLDFGI</sequence>
<evidence type="ECO:0000313" key="4">
    <source>
        <dbReference type="EnsemblMetazoa" id="Aqu2.1.30525_001"/>
    </source>
</evidence>
<dbReference type="InParanoid" id="A0A1X7URA8"/>
<evidence type="ECO:0000259" key="3">
    <source>
        <dbReference type="Pfam" id="PF00685"/>
    </source>
</evidence>
<dbReference type="InterPro" id="IPR000863">
    <property type="entry name" value="Sulfotransferase_dom"/>
</dbReference>
<dbReference type="Gene3D" id="3.40.50.300">
    <property type="entry name" value="P-loop containing nucleotide triphosphate hydrolases"/>
    <property type="match status" value="1"/>
</dbReference>
<name>A0A1X7URA8_AMPQE</name>
<feature type="domain" description="Sulfotransferase" evidence="3">
    <location>
        <begin position="55"/>
        <end position="310"/>
    </location>
</feature>
<comment type="similarity">
    <text evidence="1">Belongs to the sulfotransferase 1 family.</text>
</comment>
<keyword evidence="2" id="KW-0808">Transferase</keyword>
<evidence type="ECO:0000256" key="1">
    <source>
        <dbReference type="ARBA" id="ARBA00005771"/>
    </source>
</evidence>
<dbReference type="InterPro" id="IPR027417">
    <property type="entry name" value="P-loop_NTPase"/>
</dbReference>
<dbReference type="GO" id="GO:0008146">
    <property type="term" value="F:sulfotransferase activity"/>
    <property type="evidence" value="ECO:0007669"/>
    <property type="project" value="InterPro"/>
</dbReference>
<reference evidence="4" key="1">
    <citation type="submission" date="2017-05" db="UniProtKB">
        <authorList>
            <consortium name="EnsemblMetazoa"/>
        </authorList>
    </citation>
    <scope>IDENTIFICATION</scope>
</reference>
<proteinExistence type="inferred from homology"/>
<dbReference type="SUPFAM" id="SSF52540">
    <property type="entry name" value="P-loop containing nucleoside triphosphate hydrolases"/>
    <property type="match status" value="1"/>
</dbReference>
<dbReference type="AlphaFoldDB" id="A0A1X7URA8"/>
<dbReference type="EnsemblMetazoa" id="Aqu2.1.30525_001">
    <property type="protein sequence ID" value="Aqu2.1.30525_001"/>
    <property type="gene ID" value="Aqu2.1.30525"/>
</dbReference>
<evidence type="ECO:0000256" key="2">
    <source>
        <dbReference type="ARBA" id="ARBA00022679"/>
    </source>
</evidence>
<accession>A0A1X7URA8</accession>